<dbReference type="InterPro" id="IPR017439">
    <property type="entry name" value="Amidohydrolase"/>
</dbReference>
<dbReference type="InterPro" id="IPR036264">
    <property type="entry name" value="Bact_exopeptidase_dim_dom"/>
</dbReference>
<dbReference type="PANTHER" id="PTHR11014:SF63">
    <property type="entry name" value="METALLOPEPTIDASE, PUTATIVE (AFU_ORTHOLOGUE AFUA_6G09600)-RELATED"/>
    <property type="match status" value="1"/>
</dbReference>
<comment type="caution">
    <text evidence="2">The sequence shown here is derived from an EMBL/GenBank/DDBJ whole genome shotgun (WGS) entry which is preliminary data.</text>
</comment>
<dbReference type="CDD" id="cd08021">
    <property type="entry name" value="M20_Acy1_YhaA-like"/>
    <property type="match status" value="1"/>
</dbReference>
<dbReference type="NCBIfam" id="TIGR01891">
    <property type="entry name" value="amidohydrolases"/>
    <property type="match status" value="1"/>
</dbReference>
<reference evidence="2 3" key="1">
    <citation type="submission" date="2023-04" db="EMBL/GenBank/DDBJ databases">
        <title>A. sendaiensis sub sp. chiapanensis a novel subspecie with specific adaptation in bacterial cell wall isolated from an active volcano.</title>
        <authorList>
            <person name="Alvarez Gutierrez P.E."/>
            <person name="Ortiz Cortes L.Y."/>
        </authorList>
    </citation>
    <scope>NUCLEOTIDE SEQUENCE [LARGE SCALE GENOMIC DNA]</scope>
    <source>
        <strain evidence="2 3">PA2</strain>
    </source>
</reference>
<dbReference type="PANTHER" id="PTHR11014">
    <property type="entry name" value="PEPTIDASE M20 FAMILY MEMBER"/>
    <property type="match status" value="1"/>
</dbReference>
<protein>
    <submittedName>
        <fullName evidence="2">M20 family metallopeptidase</fullName>
    </submittedName>
</protein>
<dbReference type="RefSeq" id="WP_283203454.1">
    <property type="nucleotide sequence ID" value="NZ_JASGCB010000008.1"/>
</dbReference>
<dbReference type="Pfam" id="PF07687">
    <property type="entry name" value="M20_dimer"/>
    <property type="match status" value="1"/>
</dbReference>
<name>A0ABT6XXW3_ALISE</name>
<evidence type="ECO:0000313" key="3">
    <source>
        <dbReference type="Proteomes" id="UP001529245"/>
    </source>
</evidence>
<organism evidence="2 3">
    <name type="scientific">Alicyclobacillus sendaiensis PA2</name>
    <dbReference type="NCBI Taxonomy" id="3029425"/>
    <lineage>
        <taxon>Bacteria</taxon>
        <taxon>Bacillati</taxon>
        <taxon>Bacillota</taxon>
        <taxon>Bacilli</taxon>
        <taxon>Bacillales</taxon>
        <taxon>Alicyclobacillaceae</taxon>
        <taxon>Alicyclobacillus</taxon>
    </lineage>
</organism>
<feature type="domain" description="Peptidase M20 dimerisation" evidence="1">
    <location>
        <begin position="186"/>
        <end position="281"/>
    </location>
</feature>
<dbReference type="Pfam" id="PF01546">
    <property type="entry name" value="Peptidase_M20"/>
    <property type="match status" value="1"/>
</dbReference>
<dbReference type="SUPFAM" id="SSF53187">
    <property type="entry name" value="Zn-dependent exopeptidases"/>
    <property type="match status" value="1"/>
</dbReference>
<sequence length="389" mass="42547">MADLAREVEAIRGDLVAWRRHLHEHPELSFQERETAAFIERELAKMGAFEISRPTETSVVARLVTGRPGRVLALRADIDALPIEEETGLPFASKNPGVMHACGHDGHTAMLLGACKVLAAHRDQLHGEIRFIFQHAEELTPGGAQELVDAGVLNGVDAVIGQHLWQGMESCRIGVRAGELMAAPDTFHIRIIGRGGHAAQPHLTVDPIAIGAQVVVSLQQLASRRVDPFEPFVLSVTKFVGGTADNVIPSEVELCGTVRTFREERRAWAAQAMEAVIKGIAEAHGASYEFRYERGYRPVVNDPELTAFVRATLAEEFGDLVTEAEPTMGGEDFSAYQTVAPGTFFFTGIRRADREAYPHHHPRFDIDEDALVVGCRALVALATKYLGQP</sequence>
<dbReference type="Proteomes" id="UP001529245">
    <property type="component" value="Unassembled WGS sequence"/>
</dbReference>
<evidence type="ECO:0000259" key="1">
    <source>
        <dbReference type="Pfam" id="PF07687"/>
    </source>
</evidence>
<keyword evidence="3" id="KW-1185">Reference proteome</keyword>
<dbReference type="InterPro" id="IPR002933">
    <property type="entry name" value="Peptidase_M20"/>
</dbReference>
<dbReference type="Gene3D" id="3.30.70.360">
    <property type="match status" value="1"/>
</dbReference>
<dbReference type="SUPFAM" id="SSF55031">
    <property type="entry name" value="Bacterial exopeptidase dimerisation domain"/>
    <property type="match status" value="1"/>
</dbReference>
<dbReference type="EMBL" id="JASGCB010000008">
    <property type="protein sequence ID" value="MDI9259923.1"/>
    <property type="molecule type" value="Genomic_DNA"/>
</dbReference>
<dbReference type="InterPro" id="IPR011650">
    <property type="entry name" value="Peptidase_M20_dimer"/>
</dbReference>
<evidence type="ECO:0000313" key="2">
    <source>
        <dbReference type="EMBL" id="MDI9259923.1"/>
    </source>
</evidence>
<dbReference type="Gene3D" id="3.40.630.10">
    <property type="entry name" value="Zn peptidases"/>
    <property type="match status" value="1"/>
</dbReference>
<proteinExistence type="predicted"/>
<gene>
    <name evidence="2" type="ORF">QID03_06945</name>
</gene>
<accession>A0ABT6XXW3</accession>
<dbReference type="PIRSF" id="PIRSF005962">
    <property type="entry name" value="Pept_M20D_amidohydro"/>
    <property type="match status" value="1"/>
</dbReference>